<feature type="chain" id="PRO_5045652781" evidence="1">
    <location>
        <begin position="27"/>
        <end position="295"/>
    </location>
</feature>
<accession>A0ABV8UD12</accession>
<evidence type="ECO:0000256" key="1">
    <source>
        <dbReference type="SAM" id="SignalP"/>
    </source>
</evidence>
<name>A0ABV8UD12_9PROT</name>
<dbReference type="Proteomes" id="UP001595776">
    <property type="component" value="Unassembled WGS sequence"/>
</dbReference>
<dbReference type="Gene3D" id="3.40.50.1980">
    <property type="entry name" value="Nitrogenase molybdenum iron protein domain"/>
    <property type="match status" value="2"/>
</dbReference>
<feature type="signal peptide" evidence="1">
    <location>
        <begin position="1"/>
        <end position="26"/>
    </location>
</feature>
<dbReference type="InterPro" id="IPR002491">
    <property type="entry name" value="ABC_transptr_periplasmic_BD"/>
</dbReference>
<sequence length="295" mass="31666">MPFALHLKNWLIAACFALLLPTRVSAGPTVAGLDFCADQYVLAFANRSDIVAVSRDAQGPSSYYRNRAVGLPVLQGGAEELLMLRPDVLVRSWSGSAAMDQRFDRVGITAYQPPYALSFEANLKNFADVAALLGHEAEGEAFMADYMARYRALQQAAPIPLKAVYMTPSGFTAGRGSSVDDVIRLAGLDPIAEDLGLNGWGPLPLEQLVITPPDVVIGSFFEEGAVHVSNWSGGRHTVFRDLVADVPSIMVPSGMMSCGGAFMVDAAEYIRAEIRRMGLVPTTVATASKALEGRR</sequence>
<evidence type="ECO:0000313" key="3">
    <source>
        <dbReference type="EMBL" id="MFC4349119.1"/>
    </source>
</evidence>
<proteinExistence type="predicted"/>
<gene>
    <name evidence="3" type="ORF">ACFO5Q_14790</name>
</gene>
<keyword evidence="4" id="KW-1185">Reference proteome</keyword>
<feature type="domain" description="Fe/B12 periplasmic-binding" evidence="2">
    <location>
        <begin position="49"/>
        <end position="219"/>
    </location>
</feature>
<dbReference type="EMBL" id="JBHSCR010000014">
    <property type="protein sequence ID" value="MFC4349119.1"/>
    <property type="molecule type" value="Genomic_DNA"/>
</dbReference>
<reference evidence="4" key="1">
    <citation type="journal article" date="2019" name="Int. J. Syst. Evol. Microbiol.">
        <title>The Global Catalogue of Microorganisms (GCM) 10K type strain sequencing project: providing services to taxonomists for standard genome sequencing and annotation.</title>
        <authorList>
            <consortium name="The Broad Institute Genomics Platform"/>
            <consortium name="The Broad Institute Genome Sequencing Center for Infectious Disease"/>
            <person name="Wu L."/>
            <person name="Ma J."/>
        </authorList>
    </citation>
    <scope>NUCLEOTIDE SEQUENCE [LARGE SCALE GENOMIC DNA]</scope>
    <source>
        <strain evidence="4">CGMCC 1.15304</strain>
    </source>
</reference>
<dbReference type="PANTHER" id="PTHR30535:SF34">
    <property type="entry name" value="MOLYBDATE-BINDING PROTEIN MOLA"/>
    <property type="match status" value="1"/>
</dbReference>
<keyword evidence="1" id="KW-0732">Signal</keyword>
<dbReference type="InterPro" id="IPR050902">
    <property type="entry name" value="ABC_Transporter_SBP"/>
</dbReference>
<comment type="caution">
    <text evidence="3">The sequence shown here is derived from an EMBL/GenBank/DDBJ whole genome shotgun (WGS) entry which is preliminary data.</text>
</comment>
<evidence type="ECO:0000259" key="2">
    <source>
        <dbReference type="Pfam" id="PF01497"/>
    </source>
</evidence>
<dbReference type="Pfam" id="PF01497">
    <property type="entry name" value="Peripla_BP_2"/>
    <property type="match status" value="1"/>
</dbReference>
<evidence type="ECO:0000313" key="4">
    <source>
        <dbReference type="Proteomes" id="UP001595776"/>
    </source>
</evidence>
<dbReference type="RefSeq" id="WP_068143953.1">
    <property type="nucleotide sequence ID" value="NZ_JBHSCR010000014.1"/>
</dbReference>
<protein>
    <submittedName>
        <fullName evidence="3">ABC transporter substrate-binding protein</fullName>
    </submittedName>
</protein>
<dbReference type="PANTHER" id="PTHR30535">
    <property type="entry name" value="VITAMIN B12-BINDING PROTEIN"/>
    <property type="match status" value="1"/>
</dbReference>
<dbReference type="SUPFAM" id="SSF53807">
    <property type="entry name" value="Helical backbone' metal receptor"/>
    <property type="match status" value="1"/>
</dbReference>
<organism evidence="3 4">
    <name type="scientific">Kordiimonas lipolytica</name>
    <dbReference type="NCBI Taxonomy" id="1662421"/>
    <lineage>
        <taxon>Bacteria</taxon>
        <taxon>Pseudomonadati</taxon>
        <taxon>Pseudomonadota</taxon>
        <taxon>Alphaproteobacteria</taxon>
        <taxon>Kordiimonadales</taxon>
        <taxon>Kordiimonadaceae</taxon>
        <taxon>Kordiimonas</taxon>
    </lineage>
</organism>